<dbReference type="InterPro" id="IPR046805">
    <property type="entry name" value="Tra1_ring"/>
</dbReference>
<feature type="region of interest" description="Disordered" evidence="2">
    <location>
        <begin position="3205"/>
        <end position="3233"/>
    </location>
</feature>
<evidence type="ECO:0000259" key="3">
    <source>
        <dbReference type="PROSITE" id="PS50290"/>
    </source>
</evidence>
<feature type="compositionally biased region" description="Basic residues" evidence="2">
    <location>
        <begin position="2010"/>
        <end position="2019"/>
    </location>
</feature>
<organism evidence="5 6">
    <name type="scientific">Ostreococcus lucimarinus (strain CCE9901)</name>
    <dbReference type="NCBI Taxonomy" id="436017"/>
    <lineage>
        <taxon>Eukaryota</taxon>
        <taxon>Viridiplantae</taxon>
        <taxon>Chlorophyta</taxon>
        <taxon>Mamiellophyceae</taxon>
        <taxon>Mamiellales</taxon>
        <taxon>Bathycoccaceae</taxon>
        <taxon>Ostreococcus</taxon>
    </lineage>
</organism>
<dbReference type="SUPFAM" id="SSF48452">
    <property type="entry name" value="TPR-like"/>
    <property type="match status" value="1"/>
</dbReference>
<accession>A4S164</accession>
<evidence type="ECO:0000256" key="1">
    <source>
        <dbReference type="ARBA" id="ARBA00007234"/>
    </source>
</evidence>
<keyword evidence="6" id="KW-1185">Reference proteome</keyword>
<feature type="domain" description="FAT" evidence="4">
    <location>
        <begin position="2654"/>
        <end position="3196"/>
    </location>
</feature>
<dbReference type="InterPro" id="IPR046807">
    <property type="entry name" value="Tra1_central"/>
</dbReference>
<dbReference type="PROSITE" id="PS50290">
    <property type="entry name" value="PI3_4_KINASE_3"/>
    <property type="match status" value="1"/>
</dbReference>
<dbReference type="GO" id="GO:0006355">
    <property type="term" value="P:regulation of DNA-templated transcription"/>
    <property type="evidence" value="ECO:0007669"/>
    <property type="project" value="TreeGrafter"/>
</dbReference>
<dbReference type="GO" id="GO:0005634">
    <property type="term" value="C:nucleus"/>
    <property type="evidence" value="ECO:0007669"/>
    <property type="project" value="TreeGrafter"/>
</dbReference>
<reference evidence="5 6" key="1">
    <citation type="journal article" date="2007" name="Proc. Natl. Acad. Sci. U.S.A.">
        <title>The tiny eukaryote Ostreococcus provides genomic insights into the paradox of plankton speciation.</title>
        <authorList>
            <person name="Palenik B."/>
            <person name="Grimwood J."/>
            <person name="Aerts A."/>
            <person name="Rouze P."/>
            <person name="Salamov A."/>
            <person name="Putnam N."/>
            <person name="Dupont C."/>
            <person name="Jorgensen R."/>
            <person name="Derelle E."/>
            <person name="Rombauts S."/>
            <person name="Zhou K."/>
            <person name="Otillar R."/>
            <person name="Merchant S.S."/>
            <person name="Podell S."/>
            <person name="Gaasterland T."/>
            <person name="Napoli C."/>
            <person name="Gendler K."/>
            <person name="Manuell A."/>
            <person name="Tai V."/>
            <person name="Vallon O."/>
            <person name="Piganeau G."/>
            <person name="Jancek S."/>
            <person name="Heijde M."/>
            <person name="Jabbari K."/>
            <person name="Bowler C."/>
            <person name="Lohr M."/>
            <person name="Robbens S."/>
            <person name="Werner G."/>
            <person name="Dubchak I."/>
            <person name="Pazour G.J."/>
            <person name="Ren Q."/>
            <person name="Paulsen I."/>
            <person name="Delwiche C."/>
            <person name="Schmutz J."/>
            <person name="Rokhsar D."/>
            <person name="Van de Peer Y."/>
            <person name="Moreau H."/>
            <person name="Grigoriev I.V."/>
        </authorList>
    </citation>
    <scope>NUCLEOTIDE SEQUENCE [LARGE SCALE GENOMIC DNA]</scope>
    <source>
        <strain evidence="5 6">CCE9901</strain>
    </source>
</reference>
<dbReference type="RefSeq" id="XP_001419308.1">
    <property type="nucleotide sequence ID" value="XM_001419271.1"/>
</dbReference>
<dbReference type="InterPro" id="IPR000403">
    <property type="entry name" value="PI3/4_kinase_cat_dom"/>
</dbReference>
<dbReference type="KEGG" id="olu:OSTLU_42472"/>
<dbReference type="HOGENOM" id="CLU_000129_1_0_1"/>
<proteinExistence type="inferred from homology"/>
<dbReference type="CDD" id="cd05163">
    <property type="entry name" value="PIKK_TRRAP"/>
    <property type="match status" value="1"/>
</dbReference>
<gene>
    <name evidence="5" type="ORF">OSTLU_42472</name>
</gene>
<comment type="similarity">
    <text evidence="1">Belongs to the PI3/PI4-kinase family. TRA1 subfamily.</text>
</comment>
<dbReference type="eggNOG" id="KOG0889">
    <property type="taxonomic scope" value="Eukaryota"/>
</dbReference>
<dbReference type="GO" id="GO:0006281">
    <property type="term" value="P:DNA repair"/>
    <property type="evidence" value="ECO:0007669"/>
    <property type="project" value="TreeGrafter"/>
</dbReference>
<dbReference type="Gene3D" id="1.10.1070.11">
    <property type="entry name" value="Phosphatidylinositol 3-/4-kinase, catalytic domain"/>
    <property type="match status" value="1"/>
</dbReference>
<dbReference type="PANTHER" id="PTHR11139">
    <property type="entry name" value="ATAXIA TELANGIECTASIA MUTATED ATM -RELATED"/>
    <property type="match status" value="1"/>
</dbReference>
<evidence type="ECO:0000313" key="6">
    <source>
        <dbReference type="Proteomes" id="UP000001568"/>
    </source>
</evidence>
<name>A4S164_OSTLU</name>
<dbReference type="GeneID" id="5003433"/>
<protein>
    <submittedName>
        <fullName evidence="5">Uncharacterized protein</fullName>
    </submittedName>
</protein>
<dbReference type="InterPro" id="IPR050517">
    <property type="entry name" value="DDR_Repair_Kinase"/>
</dbReference>
<dbReference type="EMBL" id="CP000588">
    <property type="protein sequence ID" value="ABO97601.1"/>
    <property type="molecule type" value="Genomic_DNA"/>
</dbReference>
<dbReference type="InterPro" id="IPR036940">
    <property type="entry name" value="PI3/4_kinase_cat_sf"/>
</dbReference>
<dbReference type="InterPro" id="IPR011990">
    <property type="entry name" value="TPR-like_helical_dom_sf"/>
</dbReference>
<feature type="domain" description="PI3K/PI4K catalytic" evidence="3">
    <location>
        <begin position="3427"/>
        <end position="3754"/>
    </location>
</feature>
<dbReference type="PANTHER" id="PTHR11139:SF1">
    <property type="entry name" value="TRANSFORMATION_TRANSCRIPTION DOMAIN-ASSOCIATED PROTEIN"/>
    <property type="match status" value="1"/>
</dbReference>
<dbReference type="SUPFAM" id="SSF48371">
    <property type="entry name" value="ARM repeat"/>
    <property type="match status" value="3"/>
</dbReference>
<dbReference type="Pfam" id="PF20175">
    <property type="entry name" value="Tra1_central"/>
    <property type="match status" value="2"/>
</dbReference>
<dbReference type="OMA" id="CLDLYGQ"/>
<feature type="region of interest" description="Disordered" evidence="2">
    <location>
        <begin position="1979"/>
        <end position="2066"/>
    </location>
</feature>
<dbReference type="InterPro" id="IPR003151">
    <property type="entry name" value="PIK-rel_kinase_FAT"/>
</dbReference>
<dbReference type="Gramene" id="ABO97601">
    <property type="protein sequence ID" value="ABO97601"/>
    <property type="gene ID" value="OSTLU_42472"/>
</dbReference>
<dbReference type="OrthoDB" id="5570127at2759"/>
<dbReference type="STRING" id="436017.A4S164"/>
<dbReference type="Pfam" id="PF00454">
    <property type="entry name" value="PI3_PI4_kinase"/>
    <property type="match status" value="1"/>
</dbReference>
<dbReference type="GO" id="GO:0000124">
    <property type="term" value="C:SAGA complex"/>
    <property type="evidence" value="ECO:0007669"/>
    <property type="project" value="TreeGrafter"/>
</dbReference>
<dbReference type="Proteomes" id="UP000001568">
    <property type="component" value="Chromosome 8"/>
</dbReference>
<evidence type="ECO:0000259" key="4">
    <source>
        <dbReference type="PROSITE" id="PS51189"/>
    </source>
</evidence>
<dbReference type="InterPro" id="IPR014009">
    <property type="entry name" value="PIK_FAT"/>
</dbReference>
<dbReference type="Pfam" id="PF20206">
    <property type="entry name" value="Tra1_ring"/>
    <property type="match status" value="1"/>
</dbReference>
<dbReference type="GO" id="GO:0035267">
    <property type="term" value="C:NuA4 histone acetyltransferase complex"/>
    <property type="evidence" value="ECO:0007669"/>
    <property type="project" value="TreeGrafter"/>
</dbReference>
<evidence type="ECO:0000256" key="2">
    <source>
        <dbReference type="SAM" id="MobiDB-lite"/>
    </source>
</evidence>
<dbReference type="SUPFAM" id="SSF56112">
    <property type="entry name" value="Protein kinase-like (PK-like)"/>
    <property type="match status" value="1"/>
</dbReference>
<dbReference type="SMART" id="SM00146">
    <property type="entry name" value="PI3Kc"/>
    <property type="match status" value="1"/>
</dbReference>
<evidence type="ECO:0000313" key="5">
    <source>
        <dbReference type="EMBL" id="ABO97601.1"/>
    </source>
</evidence>
<dbReference type="Pfam" id="PF02259">
    <property type="entry name" value="FAT"/>
    <property type="match status" value="1"/>
</dbReference>
<sequence>MAQTAYGAQAQRLLNAASTSEQIEIATNVRDGIEVVHTSEYVHFLKSYFPIFKEILTKKTEPTLVDDEENALRHVIYEILNRLPFNEVLRPYEQELLNLALDPLASENEKNALLCLRIIFDLHRNFRPSMDERRSPFLAFVSDVYTSAEECVENILGGTVKQRGRKEKPSNPCEIPALESFKVMTECPLIVMLLYQLYNRNIQTEVSAMIPLMVKFTSLEGHDSDSMSPTMRTIFCDLKAAQVKTISFIAYLLRGSASLVEPYQEAVSDAIVSLLKTCPDVVATRKELLVATRHVLSVPAFCKRFFAHLDLMMDDDILVGTGRMCIESLRPLAYSFLAELVHHMKAELTLPQIRRAVHIFSRNMQDTTLPMSTHMTCARLMHHLVESIFRMRSEKTQAEQARHLLVHIMYATVAKFRTLRSNVPELLETANDLEKAIKAKKDPELPSHEKLRSLSDSKAIIKTLTIGMKTLLWSITNFNGSEPTDLGLDSMELRRSAGFIRNGVKCMQLFKGTECTEMCTHFSEALAVLEPRNFVDIICLHFDHFFTGMLELPTMVQVPHLLLQNAKLCRYAADAFVTYLLEKKLSCLSDQSSQEAQLVLKLFSLLLHAVSKHSNCETVLSSHVITMMESCLQAIREHENPTAYIRLLRYLFRAMAQAKFDVLYREVVPILPASLDCLLEMLNGPDPHELHDTVVELCLILPARLSSILPHLPKLATPLCKALRAPVNELNLLGLRTLEFWVDSLNPEFLDPCIAEVESELMLALWAMLKPQQSGSPFGAKAMQLIGKLGGRNRAFLRSPLELDAKSNPEHGLRMILMFKPETSFLVPLDRCIVLMQNILSTPLIPNVKASEALIRHRRQALTFIRTCLISALNLSAGHALSGSVEQIESAIEAAISNGWGKKFDSATVAEGSTQLGNKTKSQLVAEQNVFKQLVITVIAAECDPTLKETDETFMDSVCEHMAMLFVSNAVRPEQPVADRMDHDSIDRPRSMNLKILETTLFLDALMKSLESPKQVHLNATLKTIGTFIDAVLILTRDEVDEIQAAEDTMEKKPTPKKSKKKTMDVDESSYPKLAAFIEALLPRLVHCCYKQEAHCIIGGVAGLDRLCKSLPTSILKSRLPDILPAIMRAIQLLPVYAMTQKKEAEEVFLRIIERSIPSGSEPPTVIEGDSGDGVAASVSILLEELRSVASTCACRTAVEKALLGIAERTSTTMESILSQSKSHLTVLLEKPLQTRHVLAQIQLVKFVDFCLIRSPSLIPLKDMSVQTSPGAFFNAVLLVAESDDNTVLNVETQENESLSTLRQSCVKVLSTALSTPEFSKSDSSADIVAVRERISTVLFTSLTSRNGDIVAIAKRGLVEVKPHMNKNTLKQSVSPILMNLQHLSKLTIPLLEALEYLLELLAEWFSPTLGEKLLEHIKYWLELDASAPSVPGQIRKSPKDAKLIASIVNLFHLLPKLRDGKSDAKANEPKLTPFDFIKPLVRDVMAIEATMPPESVYSEANSLYTVPLTKFLCKYPKESIAYFLARLDQPEHFSLFVKILKLSEGAELLNALTATSSKLLRVIFGANGELDEHDKIAMKDLQKNKDPQLAYYNGLKLLSTIVKIMPKWLSEESAILTQLDECWDSEERADRLLNGYTNSLPAMMESKYLVKCFLSVVKGDRSQVQILFKIMPVLCKCSVVDYTFVREFIKSEVVDVYTPAERNAVLTQFLTEFREQAEAGGEADPDVLVTALKVLINPMLEKVLVGCADEDGEASSEALEVVTDEFVNELVDDVLEPSDGDNTTLYNESLLIQLLQLSTLLIRHVPKTLVNHRKELIKFGWNHLKREDSSSKQWAFVNISYFLQAYQAPEKIILQVFVALLRAYQPEQKSLVTEALDALTPALPLRLQPGEHKHPIWIRYTKKSLIEDGHSLPQLVHIWNLIVRHSKLFYSSRAQFVGQMVNLLSRLGLPTSSSHSNRVLSVDLVELIISWENDRITGVGSNEAEPSTTGKRKAAESPERDEEVTTPTRRGKKGTKKSKKEEAESKSPGQEEATEEMVSDLPDTEKLKSMPKSADDQDEEKEFETSPAMAEIIVNFLVRMTFITGEGKDQDAQVLNVRTLDLLSKALAMWPSVRIKFTFIDKLLTLANQAQRDPTSTLIMGLSVLKCALKTPDYEFVTESIQQTLRLIEPSYSSASREAHGLLGEVIGEILKCNGDSNGKHDADIEELRQHIGVFYVKCTEDAIISKSSPNNDQANTSLAGILTVVESEAVFAASKIDTYLPNLMKVLARMTHELNTASAAGELQAAHPKRGQAPPEVLEPEYGSVAYCMAKCIKILSQRVIAAGSDQKQIFLRLLLQLINDKSTHGNVLMAILDAMVTWTDDLALGEGGAPEDNDTRVGSLNAKETVLFLSKLAQLTRMGLAITQTQAWEEKLLGAIYKLCAPEGKHDPAVRTEVFLKVERTHLLGLRTRRPELRKKFFALYHDAIGKSLFQRLQYILTIQDWDAMADTFWLMQGLDLILSTLAEDERIMLAPNSALITPLLPIDSETKKPLPVPAKSKNAKANPAELDDLIKRHAKFLHEKAQIRVNDLMSPLRQVATRNAHIAYYLWVLIFPIVWATLQREEQLQLAKPMIGLLSKESHLRQAAVRPNVIQALLEGISLSQPQLKIPSELSKFLGKTFNAWHTAIALLENHVVRYPQEARCFDALSELYRLLNEQDVLVGLWMQRCQSDVTRAGLSLVQHGHWQDAQDVFFKGIQLATAGQAPGVSKTEMCLWETQWLNSAKQLNQWDLISDFSRTVEHSELMVQSMWRLSDWAGVKDLMPSGTLNEIEETPEITTVRAFASLVSGRVREAEQHWANAVKSSLDRWWRLPETGSTCHIPSLHMFNAIAEVQESTRILLELSNTQRRGVQGITNNRTLVQDIMETWRLRTPNEWDPVPWWSEILMWRGNMHNIMTHAAKQIGEQNPAMLQVTQQLDQLGQRERAWSLNKFARAARKQRLPEVALNILSRHQGQVEVSEAFSKLREQCEAYLAFENEAITGINLLESASLEFFSPPQKAELFRLRAKFQEQLEDYDAAHASYSTSVSLCKQRAESWLSWGKFCRMRGDDGSISNIAQQTATCYLQAVKHNVHENRHQLIHVIQMLAFDVNPEPISLAIVRHLDALPTWVWIPWIPQLLLSLAHQEQAYALAILKDVAAAHPQAVYYQLRTCLLERRDSAARATQTARTIAEKSGATQKSSSAPGTPLPPDVAAAASRAKDANWAFEAAKEIMEHIRTRHGNLVGELEVLLSELGTKFACTPEERLLVVVYTLLHRCYKYPAATTGEVPESFKKELIGVCKACFSADTSAKHADFVEEYKASYERELNPEESTFPTTVAELMVKLKAWKQRLLNDVEDRLPATLRLEAESDQLRNVTFHEIEIPGQYSGDLTFGVTDRFVKLERIGADVHVVRRNGNCLRRLEFLGTDGSSKQFLVQTSLTPAARGEERMVQLLSTLNGVLAKHTETRRRNMCYYTPAIVPVWPQVRLLEDDDANGTYAEVYDANCARYGREADLPITLFKAALDPAILGEVTGTEEVLELRLKALMEITQKHVTENIFSQYMYKTLPSSSHLWTFKRQLSQQLAMSSFLSALLRIGGRTPNKIMFAKNTGKIFMLDFHPAFDQKGIVEYIEPVPFRLTRNLHTFFTPFGVKGDFVASMASAAQACTAPEADLEAHLELFFRDQLMVWPWRRMGGDTPPVSPSPSEIKNMARANVQEVLRRLPIIAPTPVLPDTSDTVPSVQKAVLHLVDAALNIRNVSRSAAIWAPWY</sequence>
<dbReference type="InterPro" id="IPR016024">
    <property type="entry name" value="ARM-type_fold"/>
</dbReference>
<dbReference type="PROSITE" id="PS51189">
    <property type="entry name" value="FAT"/>
    <property type="match status" value="1"/>
</dbReference>
<dbReference type="InterPro" id="IPR011009">
    <property type="entry name" value="Kinase-like_dom_sf"/>
</dbReference>
<feature type="compositionally biased region" description="Polar residues" evidence="2">
    <location>
        <begin position="3216"/>
        <end position="3225"/>
    </location>
</feature>
<dbReference type="GO" id="GO:0004672">
    <property type="term" value="F:protein kinase activity"/>
    <property type="evidence" value="ECO:0007669"/>
    <property type="project" value="UniProtKB-ARBA"/>
</dbReference>